<feature type="transmembrane region" description="Helical" evidence="4">
    <location>
        <begin position="6"/>
        <end position="22"/>
    </location>
</feature>
<sequence length="324" mass="37515">MESWHILLILLILMALGYMRLIHEKKMDSLAVVLDEGFENDIPGAMKGDDKNHTWLTNEELYDSFYCSVYDQLCRPFIRNQAEAGILITEWTKKGEDKGTFRVLDIGCGTGVTVCSLAKMGVARSVGLDSSHEMIQWAKTKNMPATTLDEQQRQAVEWREGDAMNPSACSGGEFDHICMLYFTVYYLQNKEAVFRNAYFWTRPGGRMVIQVVNKHKFDPMLESASPWLFFSLQKYSDDRITRSEVDFDKFKYTGDFALMDPKAEFRETFRFKDGRVRYQKHEFYMEDMSAIVGMAKLAGWEYIGNVDLTSIGFSYSYHLHFKRS</sequence>
<dbReference type="AlphaFoldDB" id="A0A6C0L9C3"/>
<evidence type="ECO:0000313" key="5">
    <source>
        <dbReference type="EMBL" id="QHU26274.1"/>
    </source>
</evidence>
<dbReference type="PANTHER" id="PTHR43464:SF19">
    <property type="entry name" value="UBIQUINONE BIOSYNTHESIS O-METHYLTRANSFERASE, MITOCHONDRIAL"/>
    <property type="match status" value="1"/>
</dbReference>
<dbReference type="PANTHER" id="PTHR43464">
    <property type="entry name" value="METHYLTRANSFERASE"/>
    <property type="match status" value="1"/>
</dbReference>
<keyword evidence="3" id="KW-0949">S-adenosyl-L-methionine</keyword>
<dbReference type="GO" id="GO:0008168">
    <property type="term" value="F:methyltransferase activity"/>
    <property type="evidence" value="ECO:0007669"/>
    <property type="project" value="UniProtKB-KW"/>
</dbReference>
<keyword evidence="2" id="KW-0808">Transferase</keyword>
<evidence type="ECO:0000256" key="4">
    <source>
        <dbReference type="SAM" id="Phobius"/>
    </source>
</evidence>
<evidence type="ECO:0000256" key="1">
    <source>
        <dbReference type="ARBA" id="ARBA00022603"/>
    </source>
</evidence>
<proteinExistence type="predicted"/>
<dbReference type="Pfam" id="PF13489">
    <property type="entry name" value="Methyltransf_23"/>
    <property type="match status" value="1"/>
</dbReference>
<name>A0A6C0L9C3_9ZZZZ</name>
<accession>A0A6C0L9C3</accession>
<dbReference type="SUPFAM" id="SSF53335">
    <property type="entry name" value="S-adenosyl-L-methionine-dependent methyltransferases"/>
    <property type="match status" value="1"/>
</dbReference>
<evidence type="ECO:0000256" key="3">
    <source>
        <dbReference type="ARBA" id="ARBA00022691"/>
    </source>
</evidence>
<keyword evidence="4" id="KW-1133">Transmembrane helix</keyword>
<keyword evidence="4" id="KW-0472">Membrane</keyword>
<evidence type="ECO:0000256" key="2">
    <source>
        <dbReference type="ARBA" id="ARBA00022679"/>
    </source>
</evidence>
<keyword evidence="1" id="KW-0489">Methyltransferase</keyword>
<dbReference type="InterPro" id="IPR029063">
    <property type="entry name" value="SAM-dependent_MTases_sf"/>
</dbReference>
<dbReference type="CDD" id="cd02440">
    <property type="entry name" value="AdoMet_MTases"/>
    <property type="match status" value="1"/>
</dbReference>
<organism evidence="5">
    <name type="scientific">viral metagenome</name>
    <dbReference type="NCBI Taxonomy" id="1070528"/>
    <lineage>
        <taxon>unclassified sequences</taxon>
        <taxon>metagenomes</taxon>
        <taxon>organismal metagenomes</taxon>
    </lineage>
</organism>
<dbReference type="Gene3D" id="3.40.50.150">
    <property type="entry name" value="Vaccinia Virus protein VP39"/>
    <property type="match status" value="1"/>
</dbReference>
<protein>
    <submittedName>
        <fullName evidence="5">Uncharacterized protein</fullName>
    </submittedName>
</protein>
<dbReference type="GO" id="GO:0032259">
    <property type="term" value="P:methylation"/>
    <property type="evidence" value="ECO:0007669"/>
    <property type="project" value="UniProtKB-KW"/>
</dbReference>
<reference evidence="5" key="1">
    <citation type="journal article" date="2020" name="Nature">
        <title>Giant virus diversity and host interactions through global metagenomics.</title>
        <authorList>
            <person name="Schulz F."/>
            <person name="Roux S."/>
            <person name="Paez-Espino D."/>
            <person name="Jungbluth S."/>
            <person name="Walsh D.A."/>
            <person name="Denef V.J."/>
            <person name="McMahon K.D."/>
            <person name="Konstantinidis K.T."/>
            <person name="Eloe-Fadrosh E.A."/>
            <person name="Kyrpides N.C."/>
            <person name="Woyke T."/>
        </authorList>
    </citation>
    <scope>NUCLEOTIDE SEQUENCE</scope>
    <source>
        <strain evidence="5">GVMAG-M-3300027759-16</strain>
    </source>
</reference>
<dbReference type="EMBL" id="MN740438">
    <property type="protein sequence ID" value="QHU26274.1"/>
    <property type="molecule type" value="Genomic_DNA"/>
</dbReference>
<keyword evidence="4" id="KW-0812">Transmembrane</keyword>